<organism evidence="2 3">
    <name type="scientific">Cotonvirus japonicus</name>
    <dbReference type="NCBI Taxonomy" id="2811091"/>
    <lineage>
        <taxon>Viruses</taxon>
        <taxon>Varidnaviria</taxon>
        <taxon>Bamfordvirae</taxon>
        <taxon>Nucleocytoviricota</taxon>
        <taxon>Megaviricetes</taxon>
        <taxon>Imitervirales</taxon>
        <taxon>Mimiviridae</taxon>
        <taxon>Megamimivirinae</taxon>
        <taxon>Cotonvirus</taxon>
        <taxon>Cotonvirus japonicum</taxon>
    </lineage>
</organism>
<accession>A0ABM7NSJ1</accession>
<evidence type="ECO:0000313" key="3">
    <source>
        <dbReference type="Proteomes" id="UP001321479"/>
    </source>
</evidence>
<name>A0ABM7NSJ1_9VIRU</name>
<reference evidence="2 3" key="1">
    <citation type="submission" date="2021-02" db="EMBL/GenBank/DDBJ databases">
        <title>Cotonvirus japonicus, which uses Golgi apparatus of host cells for its virion factory, phylogenetically links tailed tupanvirus and icosahedral mimivirus.</title>
        <authorList>
            <person name="Takahashi H."/>
            <person name="Fukaya S."/>
            <person name="Song C."/>
            <person name="Murata K."/>
            <person name="Takemura M."/>
        </authorList>
    </citation>
    <scope>NUCLEOTIDE SEQUENCE [LARGE SCALE GENOMIC DNA]</scope>
</reference>
<feature type="compositionally biased region" description="Basic and acidic residues" evidence="1">
    <location>
        <begin position="1"/>
        <end position="19"/>
    </location>
</feature>
<dbReference type="GeneID" id="80558296"/>
<dbReference type="Proteomes" id="UP001321479">
    <property type="component" value="Segment"/>
</dbReference>
<dbReference type="RefSeq" id="YP_010841699.1">
    <property type="nucleotide sequence ID" value="NC_079139.1"/>
</dbReference>
<feature type="compositionally biased region" description="Polar residues" evidence="1">
    <location>
        <begin position="32"/>
        <end position="41"/>
    </location>
</feature>
<feature type="region of interest" description="Disordered" evidence="1">
    <location>
        <begin position="1"/>
        <end position="88"/>
    </location>
</feature>
<evidence type="ECO:0000256" key="1">
    <source>
        <dbReference type="SAM" id="MobiDB-lite"/>
    </source>
</evidence>
<keyword evidence="2" id="KW-1195">Viral transcription</keyword>
<proteinExistence type="predicted"/>
<dbReference type="GO" id="GO:0019083">
    <property type="term" value="P:viral transcription"/>
    <property type="evidence" value="ECO:0007669"/>
    <property type="project" value="UniProtKB-KW"/>
</dbReference>
<dbReference type="EMBL" id="AP024483">
    <property type="protein sequence ID" value="BCS83091.1"/>
    <property type="molecule type" value="Genomic_DNA"/>
</dbReference>
<keyword evidence="3" id="KW-1185">Reference proteome</keyword>
<sequence>MDTKKIEKNNKNNKNDINNKKTLMKKSRSCKDSNVSDAQNISDRRSNSKTSKLYKNFTEKPAPKKRGRRPKKVLDVTDVDIPNANDNSQNDSAVILRLPKIDPSKLENIKKKQIRRIVSVPEYSDDNINDESSEGMFRNDIPKDNICNKCLKNEKELNSLKTELFKYKKKDKMDKSSKIHNNAITFISFDTGKKITIKKTNIKCWWDSNQFDNLPCVLPELYHDGKYYVRGCFCSFNCALAYNLHHIKDSKIGSRKSLVFKLYRELYGYSSDEPIEIKLAQPKETLEDFGGSVSIKEFRSNFTKLNKEFIVYVPPLKPINIIIEEKNIETNAELNEREYVLKRSKPLAKGRSLMSTMKFSK</sequence>
<protein>
    <submittedName>
        <fullName evidence="2">Viral transcription factor</fullName>
    </submittedName>
</protein>
<evidence type="ECO:0000313" key="2">
    <source>
        <dbReference type="EMBL" id="BCS83091.1"/>
    </source>
</evidence>